<comment type="caution">
    <text evidence="2">The sequence shown here is derived from an EMBL/GenBank/DDBJ whole genome shotgun (WGS) entry which is preliminary data.</text>
</comment>
<sequence length="53" mass="6465">MLFIFLSLIVIIVLLIFFKNMPLLIYFQKELPRQLLYQFIKRYFILKVAKNIG</sequence>
<dbReference type="AlphaFoldDB" id="A0A8J8GK73"/>
<feature type="transmembrane region" description="Helical" evidence="1">
    <location>
        <begin position="6"/>
        <end position="27"/>
    </location>
</feature>
<organism evidence="2 3">
    <name type="scientific">Calidifontibacillus erzurumensis</name>
    <dbReference type="NCBI Taxonomy" id="2741433"/>
    <lineage>
        <taxon>Bacteria</taxon>
        <taxon>Bacillati</taxon>
        <taxon>Bacillota</taxon>
        <taxon>Bacilli</taxon>
        <taxon>Bacillales</taxon>
        <taxon>Bacillaceae</taxon>
        <taxon>Calidifontibacillus/Schinkia group</taxon>
        <taxon>Calidifontibacillus</taxon>
    </lineage>
</organism>
<dbReference type="Proteomes" id="UP000625804">
    <property type="component" value="Unassembled WGS sequence"/>
</dbReference>
<keyword evidence="1" id="KW-0812">Transmembrane</keyword>
<evidence type="ECO:0000313" key="3">
    <source>
        <dbReference type="Proteomes" id="UP000625804"/>
    </source>
</evidence>
<evidence type="ECO:0000256" key="1">
    <source>
        <dbReference type="SAM" id="Phobius"/>
    </source>
</evidence>
<evidence type="ECO:0000313" key="2">
    <source>
        <dbReference type="EMBL" id="NSL53266.1"/>
    </source>
</evidence>
<keyword evidence="3" id="KW-1185">Reference proteome</keyword>
<gene>
    <name evidence="2" type="ORF">HR057_16110</name>
</gene>
<proteinExistence type="predicted"/>
<protein>
    <submittedName>
        <fullName evidence="2">Uncharacterized protein</fullName>
    </submittedName>
</protein>
<keyword evidence="1" id="KW-1133">Transmembrane helix</keyword>
<name>A0A8J8GK73_9BACI</name>
<keyword evidence="1" id="KW-0472">Membrane</keyword>
<accession>A0A8J8GK73</accession>
<dbReference type="RefSeq" id="WP_173732466.1">
    <property type="nucleotide sequence ID" value="NZ_JABTTE010000034.1"/>
</dbReference>
<dbReference type="EMBL" id="JABTTE010000034">
    <property type="protein sequence ID" value="NSL53266.1"/>
    <property type="molecule type" value="Genomic_DNA"/>
</dbReference>
<reference evidence="2" key="1">
    <citation type="submission" date="2020-06" db="EMBL/GenBank/DDBJ databases">
        <title>A novel thermopfilic bacterium from Erzurum, Turkey.</title>
        <authorList>
            <person name="Adiguzel A."/>
            <person name="Ay H."/>
            <person name="Baltaci M.O."/>
        </authorList>
    </citation>
    <scope>NUCLEOTIDE SEQUENCE</scope>
    <source>
        <strain evidence="2">P2</strain>
    </source>
</reference>